<dbReference type="STRING" id="471853.Bcav_1853"/>
<evidence type="ECO:0000313" key="3">
    <source>
        <dbReference type="Proteomes" id="UP000007962"/>
    </source>
</evidence>
<sequence length="91" mass="9496">MRDVREIGADASGRSSGRRAGIERRPSGSGVCESSPRHAAVVTVGDDGRLVDVEYAPLAEALTAAELSQEVQLAHASALARLSGDVERRAP</sequence>
<evidence type="ECO:0000313" key="2">
    <source>
        <dbReference type="EMBL" id="ACQ80109.1"/>
    </source>
</evidence>
<protein>
    <submittedName>
        <fullName evidence="2">Uncharacterized protein</fullName>
    </submittedName>
</protein>
<gene>
    <name evidence="2" type="ordered locus">Bcav_1853</name>
</gene>
<reference evidence="2 3" key="1">
    <citation type="journal article" date="2009" name="Stand. Genomic Sci.">
        <title>Complete genome sequence of Beutenbergia cavernae type strain (HKI 0122).</title>
        <authorList>
            <person name="Land M."/>
            <person name="Pukall R."/>
            <person name="Abt B."/>
            <person name="Goker M."/>
            <person name="Rohde M."/>
            <person name="Glavina Del Rio T."/>
            <person name="Tice H."/>
            <person name="Copeland A."/>
            <person name="Cheng J.F."/>
            <person name="Lucas S."/>
            <person name="Chen F."/>
            <person name="Nolan M."/>
            <person name="Bruce D."/>
            <person name="Goodwin L."/>
            <person name="Pitluck S."/>
            <person name="Ivanova N."/>
            <person name="Mavromatis K."/>
            <person name="Ovchinnikova G."/>
            <person name="Pati A."/>
            <person name="Chen A."/>
            <person name="Palaniappan K."/>
            <person name="Hauser L."/>
            <person name="Chang Y.J."/>
            <person name="Jefferies C.C."/>
            <person name="Saunders E."/>
            <person name="Brettin T."/>
            <person name="Detter J.C."/>
            <person name="Han C."/>
            <person name="Chain P."/>
            <person name="Bristow J."/>
            <person name="Eisen J.A."/>
            <person name="Markowitz V."/>
            <person name="Hugenholtz P."/>
            <person name="Kyrpides N.C."/>
            <person name="Klenk H.P."/>
            <person name="Lapidus A."/>
        </authorList>
    </citation>
    <scope>NUCLEOTIDE SEQUENCE [LARGE SCALE GENOMIC DNA]</scope>
    <source>
        <strain evidence="3">ATCC BAA-8 / DSM 12333 / NBRC 16432</strain>
    </source>
</reference>
<dbReference type="EMBL" id="CP001618">
    <property type="protein sequence ID" value="ACQ80109.1"/>
    <property type="molecule type" value="Genomic_DNA"/>
</dbReference>
<dbReference type="Proteomes" id="UP000007962">
    <property type="component" value="Chromosome"/>
</dbReference>
<dbReference type="KEGG" id="bcv:Bcav_1853"/>
<feature type="region of interest" description="Disordered" evidence="1">
    <location>
        <begin position="1"/>
        <end position="34"/>
    </location>
</feature>
<evidence type="ECO:0000256" key="1">
    <source>
        <dbReference type="SAM" id="MobiDB-lite"/>
    </source>
</evidence>
<name>C5C4Y1_BEUC1</name>
<accession>C5C4Y1</accession>
<dbReference type="HOGENOM" id="CLU_2421041_0_0_11"/>
<keyword evidence="3" id="KW-1185">Reference proteome</keyword>
<proteinExistence type="predicted"/>
<organism evidence="2 3">
    <name type="scientific">Beutenbergia cavernae (strain ATCC BAA-8 / DSM 12333 / CCUG 43141 / JCM 11478 / NBRC 16432 / NCIMB 13614 / HKI 0122)</name>
    <dbReference type="NCBI Taxonomy" id="471853"/>
    <lineage>
        <taxon>Bacteria</taxon>
        <taxon>Bacillati</taxon>
        <taxon>Actinomycetota</taxon>
        <taxon>Actinomycetes</taxon>
        <taxon>Micrococcales</taxon>
        <taxon>Beutenbergiaceae</taxon>
        <taxon>Beutenbergia</taxon>
    </lineage>
</organism>
<dbReference type="AlphaFoldDB" id="C5C4Y1"/>